<protein>
    <submittedName>
        <fullName evidence="2">Uncharacterized protein</fullName>
    </submittedName>
</protein>
<dbReference type="EMBL" id="LLYB01000043">
    <property type="protein sequence ID" value="KRR26732.1"/>
    <property type="molecule type" value="Genomic_DNA"/>
</dbReference>
<keyword evidence="1" id="KW-0472">Membrane</keyword>
<organism evidence="2 3">
    <name type="scientific">Bradyrhizobium lablabi</name>
    <dbReference type="NCBI Taxonomy" id="722472"/>
    <lineage>
        <taxon>Bacteria</taxon>
        <taxon>Pseudomonadati</taxon>
        <taxon>Pseudomonadota</taxon>
        <taxon>Alphaproteobacteria</taxon>
        <taxon>Hyphomicrobiales</taxon>
        <taxon>Nitrobacteraceae</taxon>
        <taxon>Bradyrhizobium</taxon>
    </lineage>
</organism>
<evidence type="ECO:0000313" key="2">
    <source>
        <dbReference type="EMBL" id="KRR26732.1"/>
    </source>
</evidence>
<dbReference type="Proteomes" id="UP000051660">
    <property type="component" value="Unassembled WGS sequence"/>
</dbReference>
<gene>
    <name evidence="2" type="ORF">CQ14_20275</name>
</gene>
<dbReference type="RefSeq" id="WP_156434688.1">
    <property type="nucleotide sequence ID" value="NZ_LLYB01000043.1"/>
</dbReference>
<proteinExistence type="predicted"/>
<evidence type="ECO:0000256" key="1">
    <source>
        <dbReference type="SAM" id="Phobius"/>
    </source>
</evidence>
<dbReference type="AlphaFoldDB" id="A0A0R3N404"/>
<keyword evidence="1" id="KW-0812">Transmembrane</keyword>
<keyword evidence="1" id="KW-1133">Transmembrane helix</keyword>
<sequence length="169" mass="19072">MRSCCFGWADGSWERSQPSLDCCKGGVFGDAFLIFWLGGWTVGGIFAALTAYRIFRPTVPEALQLRRGSIAYDSGIPPLELNTQTRKSTREYWSLVFAKRIRADFERPQLQTLRLRETESGNRLTIDLGAQRIELASQVSEVEREWLARLLAKRYGLAQALPGREVADA</sequence>
<evidence type="ECO:0000313" key="3">
    <source>
        <dbReference type="Proteomes" id="UP000051660"/>
    </source>
</evidence>
<name>A0A0R3N404_9BRAD</name>
<feature type="transmembrane region" description="Helical" evidence="1">
    <location>
        <begin position="34"/>
        <end position="55"/>
    </location>
</feature>
<comment type="caution">
    <text evidence="2">The sequence shown here is derived from an EMBL/GenBank/DDBJ whole genome shotgun (WGS) entry which is preliminary data.</text>
</comment>
<accession>A0A0R3N404</accession>
<dbReference type="OrthoDB" id="7063294at2"/>
<reference evidence="2 3" key="1">
    <citation type="submission" date="2014-03" db="EMBL/GenBank/DDBJ databases">
        <title>Bradyrhizobium valentinum sp. nov., isolated from effective nodules of Lupinus mariae-josephae, a lupine endemic of basic-lime soils in Eastern Spain.</title>
        <authorList>
            <person name="Duran D."/>
            <person name="Rey L."/>
            <person name="Navarro A."/>
            <person name="Busquets A."/>
            <person name="Imperial J."/>
            <person name="Ruiz-Argueso T."/>
        </authorList>
    </citation>
    <scope>NUCLEOTIDE SEQUENCE [LARGE SCALE GENOMIC DNA]</scope>
    <source>
        <strain evidence="2 3">CCBAU 23086</strain>
    </source>
</reference>